<dbReference type="OrthoDB" id="1862401at2759"/>
<dbReference type="EMBL" id="JANBOI010004158">
    <property type="protein sequence ID" value="KAJ1717956.1"/>
    <property type="molecule type" value="Genomic_DNA"/>
</dbReference>
<dbReference type="InterPro" id="IPR023213">
    <property type="entry name" value="CAT-like_dom_sf"/>
</dbReference>
<dbReference type="Proteomes" id="UP001143981">
    <property type="component" value="Unassembled WGS sequence"/>
</dbReference>
<protein>
    <submittedName>
        <fullName evidence="1">Uncharacterized protein</fullName>
    </submittedName>
</protein>
<organism evidence="1 2">
    <name type="scientific">Coemansia biformis</name>
    <dbReference type="NCBI Taxonomy" id="1286918"/>
    <lineage>
        <taxon>Eukaryota</taxon>
        <taxon>Fungi</taxon>
        <taxon>Fungi incertae sedis</taxon>
        <taxon>Zoopagomycota</taxon>
        <taxon>Kickxellomycotina</taxon>
        <taxon>Kickxellomycetes</taxon>
        <taxon>Kickxellales</taxon>
        <taxon>Kickxellaceae</taxon>
        <taxon>Coemansia</taxon>
    </lineage>
</organism>
<feature type="non-terminal residue" evidence="1">
    <location>
        <position position="78"/>
    </location>
</feature>
<reference evidence="1" key="1">
    <citation type="submission" date="2022-07" db="EMBL/GenBank/DDBJ databases">
        <title>Phylogenomic reconstructions and comparative analyses of Kickxellomycotina fungi.</title>
        <authorList>
            <person name="Reynolds N.K."/>
            <person name="Stajich J.E."/>
            <person name="Barry K."/>
            <person name="Grigoriev I.V."/>
            <person name="Crous P."/>
            <person name="Smith M.E."/>
        </authorList>
    </citation>
    <scope>NUCLEOTIDE SEQUENCE</scope>
    <source>
        <strain evidence="1">BCRC 34381</strain>
    </source>
</reference>
<proteinExistence type="predicted"/>
<dbReference type="AlphaFoldDB" id="A0A9W8CMX0"/>
<accession>A0A9W8CMX0</accession>
<name>A0A9W8CMX0_9FUNG</name>
<sequence>MLYLSGLEPFASSVQSQTYEIHELGHVFGFFNVAHFYYYENTAGAADFMSTSLLEGGFMEVLREYPLLAGTLQKSKRG</sequence>
<comment type="caution">
    <text evidence="1">The sequence shown here is derived from an EMBL/GenBank/DDBJ whole genome shotgun (WGS) entry which is preliminary data.</text>
</comment>
<evidence type="ECO:0000313" key="2">
    <source>
        <dbReference type="Proteomes" id="UP001143981"/>
    </source>
</evidence>
<dbReference type="Gene3D" id="3.30.559.10">
    <property type="entry name" value="Chloramphenicol acetyltransferase-like domain"/>
    <property type="match status" value="1"/>
</dbReference>
<keyword evidence="2" id="KW-1185">Reference proteome</keyword>
<gene>
    <name evidence="1" type="ORF">LPJ61_007009</name>
</gene>
<evidence type="ECO:0000313" key="1">
    <source>
        <dbReference type="EMBL" id="KAJ1717956.1"/>
    </source>
</evidence>